<dbReference type="KEGG" id="psac:PSM36_0002"/>
<evidence type="ECO:0000313" key="1">
    <source>
        <dbReference type="EMBL" id="SCD18838.1"/>
    </source>
</evidence>
<dbReference type="STRING" id="1642647.PSM36_0002"/>
<dbReference type="Pfam" id="PF13350">
    <property type="entry name" value="Y_phosphatase3"/>
    <property type="match status" value="1"/>
</dbReference>
<name>A0A1R3T0S6_9BACT</name>
<dbReference type="GO" id="GO:0004721">
    <property type="term" value="F:phosphoprotein phosphatase activity"/>
    <property type="evidence" value="ECO:0007669"/>
    <property type="project" value="InterPro"/>
</dbReference>
<dbReference type="AlphaFoldDB" id="A0A1R3T0S6"/>
<organism evidence="1 2">
    <name type="scientific">Proteiniphilum saccharofermentans</name>
    <dbReference type="NCBI Taxonomy" id="1642647"/>
    <lineage>
        <taxon>Bacteria</taxon>
        <taxon>Pseudomonadati</taxon>
        <taxon>Bacteroidota</taxon>
        <taxon>Bacteroidia</taxon>
        <taxon>Bacteroidales</taxon>
        <taxon>Dysgonomonadaceae</taxon>
        <taxon>Proteiniphilum</taxon>
    </lineage>
</organism>
<gene>
    <name evidence="1" type="ORF">PSM36_0002</name>
</gene>
<evidence type="ECO:0000313" key="2">
    <source>
        <dbReference type="Proteomes" id="UP000187464"/>
    </source>
</evidence>
<dbReference type="InterPro" id="IPR026893">
    <property type="entry name" value="Tyr/Ser_Pase_IphP-type"/>
</dbReference>
<protein>
    <recommendedName>
        <fullName evidence="3">Protein-tyrosine-phosphatase</fullName>
    </recommendedName>
</protein>
<dbReference type="Proteomes" id="UP000187464">
    <property type="component" value="Chromosome I"/>
</dbReference>
<sequence>MSTVKITSVVEKDREGDFLLKWEVSPDQEGDIDIYSSLTDSSLTSFTPLTSKKITDQVLRVSPTGSGLREYFILRTAGVYSGVVANRIIEMNNIKNFRDIGGYFTADNRQIKWGEIYRSANLSDATLYDQERIRRLNIKTVIDFRSERTAKKYPLLLHPSIRKISLPLSPMDAEKLDEQLRDEQFDRSDAIRYVQESYVDIVENHKEQFGEMFDILTNDSNYPILLTESLGKDGVGLASYFILHALGVPHSTLEDDYMISNREIDPAKAKIDAQNLSEPLQEAVTAMLSVNRAYLNYVIDHIKQKYGSVDNYLEKELRVTSGKKNLLRKYLLYQF</sequence>
<evidence type="ECO:0008006" key="3">
    <source>
        <dbReference type="Google" id="ProtNLM"/>
    </source>
</evidence>
<dbReference type="EMBL" id="LT605205">
    <property type="protein sequence ID" value="SCD18838.1"/>
    <property type="molecule type" value="Genomic_DNA"/>
</dbReference>
<proteinExistence type="predicted"/>
<dbReference type="InterPro" id="IPR029021">
    <property type="entry name" value="Prot-tyrosine_phosphatase-like"/>
</dbReference>
<dbReference type="SUPFAM" id="SSF52799">
    <property type="entry name" value="(Phosphotyrosine protein) phosphatases II"/>
    <property type="match status" value="1"/>
</dbReference>
<dbReference type="Gene3D" id="3.90.190.10">
    <property type="entry name" value="Protein tyrosine phosphatase superfamily"/>
    <property type="match status" value="1"/>
</dbReference>
<keyword evidence="2" id="KW-1185">Reference proteome</keyword>
<dbReference type="RefSeq" id="WP_076931942.1">
    <property type="nucleotide sequence ID" value="NZ_LT605205.1"/>
</dbReference>
<reference evidence="1 2" key="1">
    <citation type="submission" date="2016-08" db="EMBL/GenBank/DDBJ databases">
        <authorList>
            <person name="Seilhamer J.J."/>
        </authorList>
    </citation>
    <scope>NUCLEOTIDE SEQUENCE [LARGE SCALE GENOMIC DNA]</scope>
    <source>
        <strain evidence="1">M3/6</strain>
    </source>
</reference>
<accession>A0A1R3T0S6</accession>